<name>A0AAD6Y601_9AGAR</name>
<reference evidence="2" key="1">
    <citation type="submission" date="2023-03" db="EMBL/GenBank/DDBJ databases">
        <title>Massive genome expansion in bonnet fungi (Mycena s.s.) driven by repeated elements and novel gene families across ecological guilds.</title>
        <authorList>
            <consortium name="Lawrence Berkeley National Laboratory"/>
            <person name="Harder C.B."/>
            <person name="Miyauchi S."/>
            <person name="Viragh M."/>
            <person name="Kuo A."/>
            <person name="Thoen E."/>
            <person name="Andreopoulos B."/>
            <person name="Lu D."/>
            <person name="Skrede I."/>
            <person name="Drula E."/>
            <person name="Henrissat B."/>
            <person name="Morin E."/>
            <person name="Kohler A."/>
            <person name="Barry K."/>
            <person name="LaButti K."/>
            <person name="Morin E."/>
            <person name="Salamov A."/>
            <person name="Lipzen A."/>
            <person name="Mereny Z."/>
            <person name="Hegedus B."/>
            <person name="Baldrian P."/>
            <person name="Stursova M."/>
            <person name="Weitz H."/>
            <person name="Taylor A."/>
            <person name="Grigoriev I.V."/>
            <person name="Nagy L.G."/>
            <person name="Martin F."/>
            <person name="Kauserud H."/>
        </authorList>
    </citation>
    <scope>NUCLEOTIDE SEQUENCE</scope>
    <source>
        <strain evidence="2">9144</strain>
    </source>
</reference>
<accession>A0AAD6Y601</accession>
<dbReference type="Proteomes" id="UP001219525">
    <property type="component" value="Unassembled WGS sequence"/>
</dbReference>
<evidence type="ECO:0000313" key="2">
    <source>
        <dbReference type="EMBL" id="KAJ7198497.1"/>
    </source>
</evidence>
<feature type="signal peptide" evidence="1">
    <location>
        <begin position="1"/>
        <end position="16"/>
    </location>
</feature>
<comment type="caution">
    <text evidence="2">The sequence shown here is derived from an EMBL/GenBank/DDBJ whole genome shotgun (WGS) entry which is preliminary data.</text>
</comment>
<keyword evidence="3" id="KW-1185">Reference proteome</keyword>
<evidence type="ECO:0000256" key="1">
    <source>
        <dbReference type="SAM" id="SignalP"/>
    </source>
</evidence>
<protein>
    <submittedName>
        <fullName evidence="2">Uncharacterized protein</fullName>
    </submittedName>
</protein>
<sequence>MSAALLWMLGTAGRTGLRCSGDMVLPCTSLRDAEVHSRAEKDGAVCDGCKAGGVMFSGASFVVHARCCVPPPLTVRTQRTTRGICAVRRRNRACIVGGVAGRTLFILRSTSTHLFLAELYLPTFCDIKTIKLVWITGSMFLRQVLSSMSGRAAPRQLIQCGTECFKSRDSEHECIISPTHLPALETLLDRPTFLGNECCNVTRSLLFNTHCITMQMEGQLIQCGTKTFVQMKPRQSGDLIQQAVPGMCFQLVPVMYPNLWLELKRVTKDQGKIWGKMIRDNGVFDNVQYYTPEWDTII</sequence>
<organism evidence="2 3">
    <name type="scientific">Mycena pura</name>
    <dbReference type="NCBI Taxonomy" id="153505"/>
    <lineage>
        <taxon>Eukaryota</taxon>
        <taxon>Fungi</taxon>
        <taxon>Dikarya</taxon>
        <taxon>Basidiomycota</taxon>
        <taxon>Agaricomycotina</taxon>
        <taxon>Agaricomycetes</taxon>
        <taxon>Agaricomycetidae</taxon>
        <taxon>Agaricales</taxon>
        <taxon>Marasmiineae</taxon>
        <taxon>Mycenaceae</taxon>
        <taxon>Mycena</taxon>
    </lineage>
</organism>
<keyword evidence="1" id="KW-0732">Signal</keyword>
<gene>
    <name evidence="2" type="ORF">GGX14DRAFT_401864</name>
</gene>
<dbReference type="AlphaFoldDB" id="A0AAD6Y601"/>
<dbReference type="EMBL" id="JARJCW010000072">
    <property type="protein sequence ID" value="KAJ7198497.1"/>
    <property type="molecule type" value="Genomic_DNA"/>
</dbReference>
<feature type="chain" id="PRO_5042032274" evidence="1">
    <location>
        <begin position="17"/>
        <end position="298"/>
    </location>
</feature>
<evidence type="ECO:0000313" key="3">
    <source>
        <dbReference type="Proteomes" id="UP001219525"/>
    </source>
</evidence>
<proteinExistence type="predicted"/>